<dbReference type="PANTHER" id="PTHR47644">
    <property type="entry name" value="AGAP008221-PA"/>
    <property type="match status" value="1"/>
</dbReference>
<evidence type="ECO:0000256" key="1">
    <source>
        <dbReference type="SAM" id="MobiDB-lite"/>
    </source>
</evidence>
<feature type="non-terminal residue" evidence="2">
    <location>
        <position position="1"/>
    </location>
</feature>
<feature type="non-terminal residue" evidence="2">
    <location>
        <position position="179"/>
    </location>
</feature>
<proteinExistence type="predicted"/>
<reference evidence="2" key="1">
    <citation type="submission" date="2015-11" db="EMBL/GenBank/DDBJ databases">
        <title>De novo transcriptome assembly of four potential Pierce s Disease insect vectors from Arizona vineyards.</title>
        <authorList>
            <person name="Tassone E.E."/>
        </authorList>
    </citation>
    <scope>NUCLEOTIDE SEQUENCE</scope>
</reference>
<evidence type="ECO:0000313" key="2">
    <source>
        <dbReference type="EMBL" id="JAT33595.1"/>
    </source>
</evidence>
<dbReference type="EMBL" id="GEBQ01006382">
    <property type="protein sequence ID" value="JAT33595.1"/>
    <property type="molecule type" value="Transcribed_RNA"/>
</dbReference>
<dbReference type="AlphaFoldDB" id="A0A1B6MCE1"/>
<feature type="region of interest" description="Disordered" evidence="1">
    <location>
        <begin position="1"/>
        <end position="85"/>
    </location>
</feature>
<name>A0A1B6MCE1_9HEMI</name>
<accession>A0A1B6MCE1</accession>
<feature type="region of interest" description="Disordered" evidence="1">
    <location>
        <begin position="128"/>
        <end position="179"/>
    </location>
</feature>
<organism evidence="2">
    <name type="scientific">Graphocephala atropunctata</name>
    <dbReference type="NCBI Taxonomy" id="36148"/>
    <lineage>
        <taxon>Eukaryota</taxon>
        <taxon>Metazoa</taxon>
        <taxon>Ecdysozoa</taxon>
        <taxon>Arthropoda</taxon>
        <taxon>Hexapoda</taxon>
        <taxon>Insecta</taxon>
        <taxon>Pterygota</taxon>
        <taxon>Neoptera</taxon>
        <taxon>Paraneoptera</taxon>
        <taxon>Hemiptera</taxon>
        <taxon>Auchenorrhyncha</taxon>
        <taxon>Membracoidea</taxon>
        <taxon>Cicadellidae</taxon>
        <taxon>Cicadellinae</taxon>
        <taxon>Cicadellini</taxon>
        <taxon>Graphocephala</taxon>
    </lineage>
</organism>
<protein>
    <submittedName>
        <fullName evidence="2">Uncharacterized protein</fullName>
    </submittedName>
</protein>
<gene>
    <name evidence="2" type="ORF">g.52561</name>
</gene>
<dbReference type="PANTHER" id="PTHR47644:SF1">
    <property type="entry name" value="PDZ DOMAIN-CONTAINING PROTEIN"/>
    <property type="match status" value="1"/>
</dbReference>
<sequence>QRRTRRKSGGRSPTSHNRMRRRSNSGDENNRRRSSLAAKSPSPVAPEDNNTLRTGTRLCPGHEANRSPGGSPSRRSKPKGITSPDAARLKALSAESLRSVSPGSDSVFYSEHSSATATLTEQPTCHHCGRNVNTSPPLAGVIGSAESNGTNRNGGMREPIFQPPAGFADSPRPAHRDRA</sequence>